<keyword evidence="3" id="KW-1185">Reference proteome</keyword>
<dbReference type="EMBL" id="CAAALY010052124">
    <property type="protein sequence ID" value="VEL21596.1"/>
    <property type="molecule type" value="Genomic_DNA"/>
</dbReference>
<feature type="compositionally biased region" description="Polar residues" evidence="1">
    <location>
        <begin position="18"/>
        <end position="29"/>
    </location>
</feature>
<feature type="region of interest" description="Disordered" evidence="1">
    <location>
        <begin position="18"/>
        <end position="44"/>
    </location>
</feature>
<reference evidence="2" key="1">
    <citation type="submission" date="2018-11" db="EMBL/GenBank/DDBJ databases">
        <authorList>
            <consortium name="Pathogen Informatics"/>
        </authorList>
    </citation>
    <scope>NUCLEOTIDE SEQUENCE</scope>
</reference>
<sequence>MDISPDFFLSLGNSDSVSQSIQPEVSHTSPHCPRNDTPSDFWPLPPPPSVLDEYVAASTTVSPTSPSRVLPPDAEAFGQLALIKSEADTHCGCPVREKTFIEVTPSGTVISSSVTAPCTNFIHSSVLPKFGLIAIDNQALSRRAEEYSLATDTHQLIEMAKARSLQATWLQGTSCTTTKHVSLHLRNHNLDTRENFFILLCVHHKY</sequence>
<evidence type="ECO:0000313" key="2">
    <source>
        <dbReference type="EMBL" id="VEL21596.1"/>
    </source>
</evidence>
<dbReference type="Proteomes" id="UP000784294">
    <property type="component" value="Unassembled WGS sequence"/>
</dbReference>
<evidence type="ECO:0000256" key="1">
    <source>
        <dbReference type="SAM" id="MobiDB-lite"/>
    </source>
</evidence>
<protein>
    <submittedName>
        <fullName evidence="2">Uncharacterized protein</fullName>
    </submittedName>
</protein>
<comment type="caution">
    <text evidence="2">The sequence shown here is derived from an EMBL/GenBank/DDBJ whole genome shotgun (WGS) entry which is preliminary data.</text>
</comment>
<gene>
    <name evidence="2" type="ORF">PXEA_LOCUS15036</name>
</gene>
<evidence type="ECO:0000313" key="3">
    <source>
        <dbReference type="Proteomes" id="UP000784294"/>
    </source>
</evidence>
<organism evidence="2 3">
    <name type="scientific">Protopolystoma xenopodis</name>
    <dbReference type="NCBI Taxonomy" id="117903"/>
    <lineage>
        <taxon>Eukaryota</taxon>
        <taxon>Metazoa</taxon>
        <taxon>Spiralia</taxon>
        <taxon>Lophotrochozoa</taxon>
        <taxon>Platyhelminthes</taxon>
        <taxon>Monogenea</taxon>
        <taxon>Polyopisthocotylea</taxon>
        <taxon>Polystomatidea</taxon>
        <taxon>Polystomatidae</taxon>
        <taxon>Protopolystoma</taxon>
    </lineage>
</organism>
<accession>A0A448WW04</accession>
<proteinExistence type="predicted"/>
<dbReference type="AlphaFoldDB" id="A0A448WW04"/>
<name>A0A448WW04_9PLAT</name>